<evidence type="ECO:0000313" key="2">
    <source>
        <dbReference type="Proteomes" id="UP000001052"/>
    </source>
</evidence>
<name>C8X4J7_DESRD</name>
<dbReference type="SUPFAM" id="SSF110849">
    <property type="entry name" value="ParB/Sulfiredoxin"/>
    <property type="match status" value="1"/>
</dbReference>
<keyword evidence="2" id="KW-1185">Reference proteome</keyword>
<organism evidence="1 2">
    <name type="scientific">Desulfohalobium retbaense (strain ATCC 49708 / DSM 5692 / JCM 16813 / HR100)</name>
    <dbReference type="NCBI Taxonomy" id="485915"/>
    <lineage>
        <taxon>Bacteria</taxon>
        <taxon>Pseudomonadati</taxon>
        <taxon>Thermodesulfobacteriota</taxon>
        <taxon>Desulfovibrionia</taxon>
        <taxon>Desulfovibrionales</taxon>
        <taxon>Desulfohalobiaceae</taxon>
        <taxon>Desulfohalobium</taxon>
    </lineage>
</organism>
<proteinExistence type="predicted"/>
<reference evidence="1 2" key="2">
    <citation type="journal article" date="2010" name="Stand. Genomic Sci.">
        <title>Complete genome sequence of Desulfohalobium retbaense type strain (HR(100)).</title>
        <authorList>
            <person name="Spring S."/>
            <person name="Nolan M."/>
            <person name="Lapidus A."/>
            <person name="Glavina Del Rio T."/>
            <person name="Copeland A."/>
            <person name="Tice H."/>
            <person name="Cheng J.F."/>
            <person name="Lucas S."/>
            <person name="Land M."/>
            <person name="Chen F."/>
            <person name="Bruce D."/>
            <person name="Goodwin L."/>
            <person name="Pitluck S."/>
            <person name="Ivanova N."/>
            <person name="Mavromatis K."/>
            <person name="Mikhailova N."/>
            <person name="Pati A."/>
            <person name="Chen A."/>
            <person name="Palaniappan K."/>
            <person name="Hauser L."/>
            <person name="Chang Y.J."/>
            <person name="Jeffries C.D."/>
            <person name="Munk C."/>
            <person name="Kiss H."/>
            <person name="Chain P."/>
            <person name="Han C."/>
            <person name="Brettin T."/>
            <person name="Detter J.C."/>
            <person name="Schuler E."/>
            <person name="Goker M."/>
            <person name="Rohde M."/>
            <person name="Bristow J."/>
            <person name="Eisen J.A."/>
            <person name="Markowitz V."/>
            <person name="Hugenholtz P."/>
            <person name="Kyrpides N.C."/>
            <person name="Klenk H.P."/>
        </authorList>
    </citation>
    <scope>NUCLEOTIDE SEQUENCE [LARGE SCALE GENOMIC DNA]</scope>
    <source>
        <strain evidence="1 2">DSM 5692</strain>
    </source>
</reference>
<reference evidence="2" key="1">
    <citation type="submission" date="2009-09" db="EMBL/GenBank/DDBJ databases">
        <title>The complete chromosome of Desulfohalobium retbaense DSM 5692.</title>
        <authorList>
            <consortium name="US DOE Joint Genome Institute (JGI-PGF)"/>
            <person name="Lucas S."/>
            <person name="Copeland A."/>
            <person name="Lapidus A."/>
            <person name="Glavina del Rio T."/>
            <person name="Dalin E."/>
            <person name="Tice H."/>
            <person name="Bruce D."/>
            <person name="Goodwin L."/>
            <person name="Pitluck S."/>
            <person name="Kyrpides N."/>
            <person name="Mavromatis K."/>
            <person name="Ivanova N."/>
            <person name="Mikhailova N."/>
            <person name="Munk A.C."/>
            <person name="Brettin T."/>
            <person name="Detter J.C."/>
            <person name="Han C."/>
            <person name="Tapia R."/>
            <person name="Larimer F."/>
            <person name="Land M."/>
            <person name="Hauser L."/>
            <person name="Markowitz V."/>
            <person name="Cheng J.-F."/>
            <person name="Hugenholtz P."/>
            <person name="Woyke T."/>
            <person name="Wu D."/>
            <person name="Spring S."/>
            <person name="Klenk H.-P."/>
            <person name="Eisen J.A."/>
        </authorList>
    </citation>
    <scope>NUCLEOTIDE SEQUENCE [LARGE SCALE GENOMIC DNA]</scope>
    <source>
        <strain evidence="2">DSM 5692</strain>
    </source>
</reference>
<protein>
    <recommendedName>
        <fullName evidence="3">ParB/Sulfiredoxin domain-containing protein</fullName>
    </recommendedName>
</protein>
<gene>
    <name evidence="1" type="ordered locus">Dret_1936</name>
</gene>
<dbReference type="eggNOG" id="COG1475">
    <property type="taxonomic scope" value="Bacteria"/>
</dbReference>
<dbReference type="InterPro" id="IPR036086">
    <property type="entry name" value="ParB/Sulfiredoxin_sf"/>
</dbReference>
<dbReference type="HOGENOM" id="CLU_071519_0_0_7"/>
<dbReference type="Proteomes" id="UP000001052">
    <property type="component" value="Chromosome"/>
</dbReference>
<dbReference type="EMBL" id="CP001734">
    <property type="protein sequence ID" value="ACV69220.1"/>
    <property type="molecule type" value="Genomic_DNA"/>
</dbReference>
<dbReference type="STRING" id="485915.Dret_1936"/>
<sequence length="335" mass="37879">MEAQQSMVESMREQRTCQVVDPGQLDCSGSWLRNKVEPEPALVESLQTIGQLEPILMFSEAGRMRVLHGGQRVLACRVLEQPVLAVKTAAPETVLEAALIHLAANWGRGLSEDQRLLYLRAVDGSISRQRLQTELFPALQVAAQSRQGRCLQAWLDLEPEWDDCLAKGFAPLDIAPLVSRLSAGERQVLLPCFQNLRWSKNNAVHLVQWLWEIRARDQIGLEALWAELDLSGLLDLAQDWSPKDRIQRILEAVQAKRYPHLSAMRERVQTTKQRLSKGHFWKVDHDPNFESTAVVLSRRLRREEDRETVAAELTALCQSSEWGALWAALSGEAEV</sequence>
<dbReference type="KEGG" id="drt:Dret_1936"/>
<accession>C8X4J7</accession>
<evidence type="ECO:0008006" key="3">
    <source>
        <dbReference type="Google" id="ProtNLM"/>
    </source>
</evidence>
<dbReference type="AlphaFoldDB" id="C8X4J7"/>
<evidence type="ECO:0000313" key="1">
    <source>
        <dbReference type="EMBL" id="ACV69220.1"/>
    </source>
</evidence>